<feature type="non-terminal residue" evidence="8">
    <location>
        <position position="1"/>
    </location>
</feature>
<keyword evidence="5 7" id="KW-1133">Transmembrane helix</keyword>
<keyword evidence="3 7" id="KW-0812">Transmembrane</keyword>
<protein>
    <submittedName>
        <fullName evidence="8">Uncharacterized protein</fullName>
    </submittedName>
</protein>
<dbReference type="AlphaFoldDB" id="A0AAV5VK59"/>
<evidence type="ECO:0000313" key="9">
    <source>
        <dbReference type="Proteomes" id="UP001432322"/>
    </source>
</evidence>
<evidence type="ECO:0000256" key="1">
    <source>
        <dbReference type="ARBA" id="ARBA00004477"/>
    </source>
</evidence>
<dbReference type="InterPro" id="IPR009787">
    <property type="entry name" value="Jagunal"/>
</dbReference>
<reference evidence="8" key="1">
    <citation type="submission" date="2023-10" db="EMBL/GenBank/DDBJ databases">
        <title>Genome assembly of Pristionchus species.</title>
        <authorList>
            <person name="Yoshida K."/>
            <person name="Sommer R.J."/>
        </authorList>
    </citation>
    <scope>NUCLEOTIDE SEQUENCE</scope>
    <source>
        <strain evidence="8">RS5133</strain>
    </source>
</reference>
<feature type="transmembrane region" description="Helical" evidence="7">
    <location>
        <begin position="154"/>
        <end position="175"/>
    </location>
</feature>
<dbReference type="EMBL" id="BTSY01000003">
    <property type="protein sequence ID" value="GMT19015.1"/>
    <property type="molecule type" value="Genomic_DNA"/>
</dbReference>
<proteinExistence type="inferred from homology"/>
<dbReference type="PANTHER" id="PTHR20955">
    <property type="entry name" value="PROTEIN JAGUNAL HOMOLOG 1"/>
    <property type="match status" value="1"/>
</dbReference>
<evidence type="ECO:0000256" key="2">
    <source>
        <dbReference type="ARBA" id="ARBA00008462"/>
    </source>
</evidence>
<keyword evidence="9" id="KW-1185">Reference proteome</keyword>
<evidence type="ECO:0000256" key="3">
    <source>
        <dbReference type="ARBA" id="ARBA00022692"/>
    </source>
</evidence>
<keyword evidence="6 7" id="KW-0472">Membrane</keyword>
<feature type="transmembrane region" description="Helical" evidence="7">
    <location>
        <begin position="115"/>
        <end position="134"/>
    </location>
</feature>
<evidence type="ECO:0000256" key="4">
    <source>
        <dbReference type="ARBA" id="ARBA00022824"/>
    </source>
</evidence>
<dbReference type="Pfam" id="PF07086">
    <property type="entry name" value="Jagunal"/>
    <property type="match status" value="1"/>
</dbReference>
<comment type="subcellular location">
    <subcellularLocation>
        <location evidence="1">Endoplasmic reticulum membrane</location>
        <topology evidence="1">Multi-pass membrane protein</topology>
    </subcellularLocation>
</comment>
<dbReference type="GO" id="GO:0007029">
    <property type="term" value="P:endoplasmic reticulum organization"/>
    <property type="evidence" value="ECO:0007669"/>
    <property type="project" value="InterPro"/>
</dbReference>
<comment type="caution">
    <text evidence="8">The sequence shown here is derived from an EMBL/GenBank/DDBJ whole genome shotgun (WGS) entry which is preliminary data.</text>
</comment>
<evidence type="ECO:0000256" key="5">
    <source>
        <dbReference type="ARBA" id="ARBA00022989"/>
    </source>
</evidence>
<dbReference type="GO" id="GO:0016192">
    <property type="term" value="P:vesicle-mediated transport"/>
    <property type="evidence" value="ECO:0007669"/>
    <property type="project" value="TreeGrafter"/>
</dbReference>
<feature type="transmembrane region" description="Helical" evidence="7">
    <location>
        <begin position="38"/>
        <end position="56"/>
    </location>
</feature>
<comment type="similarity">
    <text evidence="2">Belongs to the jagunal family.</text>
</comment>
<keyword evidence="4" id="KW-0256">Endoplasmic reticulum</keyword>
<gene>
    <name evidence="8" type="ORF">PFISCL1PPCAC_10312</name>
</gene>
<dbReference type="GO" id="GO:0005789">
    <property type="term" value="C:endoplasmic reticulum membrane"/>
    <property type="evidence" value="ECO:0007669"/>
    <property type="project" value="UniProtKB-SubCell"/>
</dbReference>
<accession>A0AAV5VK59</accession>
<evidence type="ECO:0000313" key="8">
    <source>
        <dbReference type="EMBL" id="GMT19015.1"/>
    </source>
</evidence>
<evidence type="ECO:0000256" key="6">
    <source>
        <dbReference type="ARBA" id="ARBA00023136"/>
    </source>
</evidence>
<organism evidence="8 9">
    <name type="scientific">Pristionchus fissidentatus</name>
    <dbReference type="NCBI Taxonomy" id="1538716"/>
    <lineage>
        <taxon>Eukaryota</taxon>
        <taxon>Metazoa</taxon>
        <taxon>Ecdysozoa</taxon>
        <taxon>Nematoda</taxon>
        <taxon>Chromadorea</taxon>
        <taxon>Rhabditida</taxon>
        <taxon>Rhabditina</taxon>
        <taxon>Diplogasteromorpha</taxon>
        <taxon>Diplogasteroidea</taxon>
        <taxon>Neodiplogasteridae</taxon>
        <taxon>Pristionchus</taxon>
    </lineage>
</organism>
<sequence length="194" mass="22516">LFQMASKTGPRAAGTDGTDYLHRQRVAAHYQESATNKFILKFFFGAHVLILAFMFAKVGSEILKKDFQIEIEFFKKLDLPSAYPWEYAYCFSFIAIIVGLMSFSRNKVQLINKCYYLQFLLGILPVMIGMGSQIPEIVEYFRDPEGTNTPTFKGFFPMVFIWYIFFLIALQIHIFTMYFCHQLSAAWTPVKKND</sequence>
<dbReference type="PANTHER" id="PTHR20955:SF1">
    <property type="entry name" value="PROTEIN JAGUNAL HOMOLOG 1"/>
    <property type="match status" value="1"/>
</dbReference>
<name>A0AAV5VK59_9BILA</name>
<feature type="transmembrane region" description="Helical" evidence="7">
    <location>
        <begin position="85"/>
        <end position="103"/>
    </location>
</feature>
<dbReference type="Proteomes" id="UP001432322">
    <property type="component" value="Unassembled WGS sequence"/>
</dbReference>
<evidence type="ECO:0000256" key="7">
    <source>
        <dbReference type="SAM" id="Phobius"/>
    </source>
</evidence>